<dbReference type="PANTHER" id="PTHR40462">
    <property type="entry name" value="CHROMOSOME 1, WHOLE GENOME SHOTGUN SEQUENCE"/>
    <property type="match status" value="1"/>
</dbReference>
<feature type="compositionally biased region" description="Basic and acidic residues" evidence="1">
    <location>
        <begin position="76"/>
        <end position="87"/>
    </location>
</feature>
<feature type="region of interest" description="Disordered" evidence="1">
    <location>
        <begin position="1"/>
        <end position="87"/>
    </location>
</feature>
<protein>
    <recommendedName>
        <fullName evidence="4">DNA damage-responsive protein 48</fullName>
    </recommendedName>
</protein>
<evidence type="ECO:0008006" key="4">
    <source>
        <dbReference type="Google" id="ProtNLM"/>
    </source>
</evidence>
<reference evidence="2" key="1">
    <citation type="journal article" date="2023" name="Mol. Phylogenet. Evol.">
        <title>Genome-scale phylogeny and comparative genomics of the fungal order Sordariales.</title>
        <authorList>
            <person name="Hensen N."/>
            <person name="Bonometti L."/>
            <person name="Westerberg I."/>
            <person name="Brannstrom I.O."/>
            <person name="Guillou S."/>
            <person name="Cros-Aarteil S."/>
            <person name="Calhoun S."/>
            <person name="Haridas S."/>
            <person name="Kuo A."/>
            <person name="Mondo S."/>
            <person name="Pangilinan J."/>
            <person name="Riley R."/>
            <person name="LaButti K."/>
            <person name="Andreopoulos B."/>
            <person name="Lipzen A."/>
            <person name="Chen C."/>
            <person name="Yan M."/>
            <person name="Daum C."/>
            <person name="Ng V."/>
            <person name="Clum A."/>
            <person name="Steindorff A."/>
            <person name="Ohm R.A."/>
            <person name="Martin F."/>
            <person name="Silar P."/>
            <person name="Natvig D.O."/>
            <person name="Lalanne C."/>
            <person name="Gautier V."/>
            <person name="Ament-Velasquez S.L."/>
            <person name="Kruys A."/>
            <person name="Hutchinson M.I."/>
            <person name="Powell A.J."/>
            <person name="Barry K."/>
            <person name="Miller A.N."/>
            <person name="Grigoriev I.V."/>
            <person name="Debuchy R."/>
            <person name="Gladieux P."/>
            <person name="Hiltunen Thoren M."/>
            <person name="Johannesson H."/>
        </authorList>
    </citation>
    <scope>NUCLEOTIDE SEQUENCE</scope>
    <source>
        <strain evidence="2">SMH4131-1</strain>
    </source>
</reference>
<comment type="caution">
    <text evidence="2">The sequence shown here is derived from an EMBL/GenBank/DDBJ whole genome shotgun (WGS) entry which is preliminary data.</text>
</comment>
<accession>A0AAE0M9Q6</accession>
<evidence type="ECO:0000313" key="2">
    <source>
        <dbReference type="EMBL" id="KAK3323718.1"/>
    </source>
</evidence>
<dbReference type="EMBL" id="JAUEPO010000004">
    <property type="protein sequence ID" value="KAK3323718.1"/>
    <property type="molecule type" value="Genomic_DNA"/>
</dbReference>
<feature type="compositionally biased region" description="Low complexity" evidence="1">
    <location>
        <begin position="50"/>
        <end position="59"/>
    </location>
</feature>
<organism evidence="2 3">
    <name type="scientific">Cercophora scortea</name>
    <dbReference type="NCBI Taxonomy" id="314031"/>
    <lineage>
        <taxon>Eukaryota</taxon>
        <taxon>Fungi</taxon>
        <taxon>Dikarya</taxon>
        <taxon>Ascomycota</taxon>
        <taxon>Pezizomycotina</taxon>
        <taxon>Sordariomycetes</taxon>
        <taxon>Sordariomycetidae</taxon>
        <taxon>Sordariales</taxon>
        <taxon>Lasiosphaeriaceae</taxon>
        <taxon>Cercophora</taxon>
    </lineage>
</organism>
<proteinExistence type="predicted"/>
<feature type="compositionally biased region" description="Low complexity" evidence="1">
    <location>
        <begin position="8"/>
        <end position="33"/>
    </location>
</feature>
<sequence>MDFLNKIASQASSASSNNQQQQEGQQNSQSEGAAGLLGKLGSFAGNNKPSGEQGQQSSSSGGGFMDKINGLAGGGKDSEKNEDILDKGVDWVQERVLKQGAQDNESAAEQAKDEQISDFIRDQYKKNTGKEFPVGDKEHKFGL</sequence>
<gene>
    <name evidence="2" type="ORF">B0T19DRAFT_212493</name>
</gene>
<evidence type="ECO:0000256" key="1">
    <source>
        <dbReference type="SAM" id="MobiDB-lite"/>
    </source>
</evidence>
<dbReference type="PANTHER" id="PTHR40462:SF1">
    <property type="entry name" value="EXPRESSED PROTEIN"/>
    <property type="match status" value="1"/>
</dbReference>
<keyword evidence="3" id="KW-1185">Reference proteome</keyword>
<evidence type="ECO:0000313" key="3">
    <source>
        <dbReference type="Proteomes" id="UP001286456"/>
    </source>
</evidence>
<reference evidence="2" key="2">
    <citation type="submission" date="2023-06" db="EMBL/GenBank/DDBJ databases">
        <authorList>
            <consortium name="Lawrence Berkeley National Laboratory"/>
            <person name="Haridas S."/>
            <person name="Hensen N."/>
            <person name="Bonometti L."/>
            <person name="Westerberg I."/>
            <person name="Brannstrom I.O."/>
            <person name="Guillou S."/>
            <person name="Cros-Aarteil S."/>
            <person name="Calhoun S."/>
            <person name="Kuo A."/>
            <person name="Mondo S."/>
            <person name="Pangilinan J."/>
            <person name="Riley R."/>
            <person name="Labutti K."/>
            <person name="Andreopoulos B."/>
            <person name="Lipzen A."/>
            <person name="Chen C."/>
            <person name="Yanf M."/>
            <person name="Daum C."/>
            <person name="Ng V."/>
            <person name="Clum A."/>
            <person name="Steindorff A."/>
            <person name="Ohm R."/>
            <person name="Martin F."/>
            <person name="Silar P."/>
            <person name="Natvig D."/>
            <person name="Lalanne C."/>
            <person name="Gautier V."/>
            <person name="Ament-Velasquez S.L."/>
            <person name="Kruys A."/>
            <person name="Hutchinson M.I."/>
            <person name="Powell A.J."/>
            <person name="Barry K."/>
            <person name="Miller A.N."/>
            <person name="Grigoriev I.V."/>
            <person name="Debuchy R."/>
            <person name="Gladieux P."/>
            <person name="Thoren M.H."/>
            <person name="Johannesson H."/>
        </authorList>
    </citation>
    <scope>NUCLEOTIDE SEQUENCE</scope>
    <source>
        <strain evidence="2">SMH4131-1</strain>
    </source>
</reference>
<dbReference type="Proteomes" id="UP001286456">
    <property type="component" value="Unassembled WGS sequence"/>
</dbReference>
<dbReference type="AlphaFoldDB" id="A0AAE0M9Q6"/>
<name>A0AAE0M9Q6_9PEZI</name>